<dbReference type="PANTHER" id="PTHR45764">
    <property type="entry name" value="BZIP TRANSCRIPTION FACTOR 44"/>
    <property type="match status" value="1"/>
</dbReference>
<name>A0AAP0GLV0_9ASTR</name>
<keyword evidence="3" id="KW-0238">DNA-binding</keyword>
<dbReference type="CDD" id="cd14702">
    <property type="entry name" value="bZIP_plant_GBF1"/>
    <property type="match status" value="1"/>
</dbReference>
<dbReference type="EMBL" id="JBCNJP010000025">
    <property type="protein sequence ID" value="KAK9054151.1"/>
    <property type="molecule type" value="Genomic_DNA"/>
</dbReference>
<evidence type="ECO:0000256" key="4">
    <source>
        <dbReference type="ARBA" id="ARBA00023163"/>
    </source>
</evidence>
<evidence type="ECO:0000256" key="2">
    <source>
        <dbReference type="ARBA" id="ARBA00023015"/>
    </source>
</evidence>
<dbReference type="GO" id="GO:0045893">
    <property type="term" value="P:positive regulation of DNA-templated transcription"/>
    <property type="evidence" value="ECO:0007669"/>
    <property type="project" value="TreeGrafter"/>
</dbReference>
<evidence type="ECO:0000256" key="1">
    <source>
        <dbReference type="ARBA" id="ARBA00004123"/>
    </source>
</evidence>
<keyword evidence="8" id="KW-1185">Reference proteome</keyword>
<proteinExistence type="predicted"/>
<dbReference type="GO" id="GO:0003700">
    <property type="term" value="F:DNA-binding transcription factor activity"/>
    <property type="evidence" value="ECO:0007669"/>
    <property type="project" value="InterPro"/>
</dbReference>
<gene>
    <name evidence="7" type="ORF">SSX86_025228</name>
</gene>
<evidence type="ECO:0000313" key="7">
    <source>
        <dbReference type="EMBL" id="KAK9054151.1"/>
    </source>
</evidence>
<dbReference type="SMART" id="SM00338">
    <property type="entry name" value="BRLZ"/>
    <property type="match status" value="1"/>
</dbReference>
<keyword evidence="4" id="KW-0804">Transcription</keyword>
<evidence type="ECO:0000259" key="6">
    <source>
        <dbReference type="PROSITE" id="PS50217"/>
    </source>
</evidence>
<dbReference type="Gene3D" id="1.20.5.170">
    <property type="match status" value="1"/>
</dbReference>
<feature type="domain" description="BZIP" evidence="6">
    <location>
        <begin position="36"/>
        <end position="88"/>
    </location>
</feature>
<evidence type="ECO:0000256" key="3">
    <source>
        <dbReference type="ARBA" id="ARBA00023125"/>
    </source>
</evidence>
<dbReference type="InterPro" id="IPR046347">
    <property type="entry name" value="bZIP_sf"/>
</dbReference>
<dbReference type="GO" id="GO:0005634">
    <property type="term" value="C:nucleus"/>
    <property type="evidence" value="ECO:0007669"/>
    <property type="project" value="UniProtKB-SubCell"/>
</dbReference>
<dbReference type="GO" id="GO:0046982">
    <property type="term" value="F:protein heterodimerization activity"/>
    <property type="evidence" value="ECO:0007669"/>
    <property type="project" value="UniProtKB-ARBA"/>
</dbReference>
<dbReference type="PANTHER" id="PTHR45764:SF21">
    <property type="entry name" value="OS03G0770000 PROTEIN"/>
    <property type="match status" value="1"/>
</dbReference>
<dbReference type="PROSITE" id="PS00036">
    <property type="entry name" value="BZIP_BASIC"/>
    <property type="match status" value="1"/>
</dbReference>
<dbReference type="SUPFAM" id="SSF57959">
    <property type="entry name" value="Leucine zipper domain"/>
    <property type="match status" value="1"/>
</dbReference>
<reference evidence="7 8" key="1">
    <citation type="submission" date="2024-04" db="EMBL/GenBank/DDBJ databases">
        <title>The reference genome of an endangered Asteraceae, Deinandra increscens subsp. villosa, native to the Central Coast of California.</title>
        <authorList>
            <person name="Guilliams M."/>
            <person name="Hasenstab-Lehman K."/>
            <person name="Meyer R."/>
            <person name="Mcevoy S."/>
        </authorList>
    </citation>
    <scope>NUCLEOTIDE SEQUENCE [LARGE SCALE GENOMIC DNA]</scope>
    <source>
        <tissue evidence="7">Leaf</tissue>
    </source>
</reference>
<dbReference type="Pfam" id="PF00170">
    <property type="entry name" value="bZIP_1"/>
    <property type="match status" value="1"/>
</dbReference>
<keyword evidence="5" id="KW-0539">Nucleus</keyword>
<protein>
    <recommendedName>
        <fullName evidence="6">BZIP domain-containing protein</fullName>
    </recommendedName>
</protein>
<sequence>MSPNDHLSFTSFLDNILVDFPPQNPLVFPSSRSNDEISKNKRVISNRESARRSRIRKQTHLEDVKSKITRYKTVNHELMNRLRSVNRNGQIFGQENQRLEVELVMLQEKLYNLHNLLEIHHTLMLPSSTWPCVNNNVTQNQLSLVTLL</sequence>
<dbReference type="Proteomes" id="UP001408789">
    <property type="component" value="Unassembled WGS sequence"/>
</dbReference>
<evidence type="ECO:0000256" key="5">
    <source>
        <dbReference type="ARBA" id="ARBA00023242"/>
    </source>
</evidence>
<keyword evidence="2" id="KW-0805">Transcription regulation</keyword>
<dbReference type="InterPro" id="IPR045314">
    <property type="entry name" value="bZIP_plant_GBF1"/>
</dbReference>
<organism evidence="7 8">
    <name type="scientific">Deinandra increscens subsp. villosa</name>
    <dbReference type="NCBI Taxonomy" id="3103831"/>
    <lineage>
        <taxon>Eukaryota</taxon>
        <taxon>Viridiplantae</taxon>
        <taxon>Streptophyta</taxon>
        <taxon>Embryophyta</taxon>
        <taxon>Tracheophyta</taxon>
        <taxon>Spermatophyta</taxon>
        <taxon>Magnoliopsida</taxon>
        <taxon>eudicotyledons</taxon>
        <taxon>Gunneridae</taxon>
        <taxon>Pentapetalae</taxon>
        <taxon>asterids</taxon>
        <taxon>campanulids</taxon>
        <taxon>Asterales</taxon>
        <taxon>Asteraceae</taxon>
        <taxon>Asteroideae</taxon>
        <taxon>Heliantheae alliance</taxon>
        <taxon>Madieae</taxon>
        <taxon>Madiinae</taxon>
        <taxon>Deinandra</taxon>
    </lineage>
</organism>
<comment type="subcellular location">
    <subcellularLocation>
        <location evidence="1">Nucleus</location>
    </subcellularLocation>
</comment>
<dbReference type="PROSITE" id="PS50217">
    <property type="entry name" value="BZIP"/>
    <property type="match status" value="1"/>
</dbReference>
<comment type="caution">
    <text evidence="7">The sequence shown here is derived from an EMBL/GenBank/DDBJ whole genome shotgun (WGS) entry which is preliminary data.</text>
</comment>
<dbReference type="AlphaFoldDB" id="A0AAP0GLV0"/>
<dbReference type="FunFam" id="1.20.5.170:FF:000020">
    <property type="entry name" value="BZIP transcription factor"/>
    <property type="match status" value="1"/>
</dbReference>
<evidence type="ECO:0000313" key="8">
    <source>
        <dbReference type="Proteomes" id="UP001408789"/>
    </source>
</evidence>
<dbReference type="GO" id="GO:0000976">
    <property type="term" value="F:transcription cis-regulatory region binding"/>
    <property type="evidence" value="ECO:0007669"/>
    <property type="project" value="TreeGrafter"/>
</dbReference>
<accession>A0AAP0GLV0</accession>
<dbReference type="InterPro" id="IPR004827">
    <property type="entry name" value="bZIP"/>
</dbReference>